<evidence type="ECO:0000256" key="1">
    <source>
        <dbReference type="ARBA" id="ARBA00022723"/>
    </source>
</evidence>
<organism evidence="8 9">
    <name type="scientific">Holothuria leucospilota</name>
    <name type="common">Black long sea cucumber</name>
    <name type="synonym">Mertensiothuria leucospilota</name>
    <dbReference type="NCBI Taxonomy" id="206669"/>
    <lineage>
        <taxon>Eukaryota</taxon>
        <taxon>Metazoa</taxon>
        <taxon>Echinodermata</taxon>
        <taxon>Eleutherozoa</taxon>
        <taxon>Echinozoa</taxon>
        <taxon>Holothuroidea</taxon>
        <taxon>Aspidochirotacea</taxon>
        <taxon>Aspidochirotida</taxon>
        <taxon>Holothuriidae</taxon>
        <taxon>Holothuria</taxon>
    </lineage>
</organism>
<dbReference type="OrthoDB" id="6910977at2759"/>
<feature type="region of interest" description="Disordered" evidence="6">
    <location>
        <begin position="171"/>
        <end position="249"/>
    </location>
</feature>
<dbReference type="Proteomes" id="UP001152320">
    <property type="component" value="Unassembled WGS sequence"/>
</dbReference>
<dbReference type="Gene3D" id="3.30.160.60">
    <property type="entry name" value="Classic Zinc Finger"/>
    <property type="match status" value="1"/>
</dbReference>
<protein>
    <recommendedName>
        <fullName evidence="7">C2H2-type domain-containing protein</fullName>
    </recommendedName>
</protein>
<feature type="region of interest" description="Disordered" evidence="6">
    <location>
        <begin position="35"/>
        <end position="124"/>
    </location>
</feature>
<comment type="caution">
    <text evidence="8">The sequence shown here is derived from an EMBL/GenBank/DDBJ whole genome shotgun (WGS) entry which is preliminary data.</text>
</comment>
<feature type="compositionally biased region" description="Basic and acidic residues" evidence="6">
    <location>
        <begin position="190"/>
        <end position="199"/>
    </location>
</feature>
<dbReference type="PANTHER" id="PTHR24409">
    <property type="entry name" value="ZINC FINGER PROTEIN 142"/>
    <property type="match status" value="1"/>
</dbReference>
<evidence type="ECO:0000313" key="8">
    <source>
        <dbReference type="EMBL" id="KAJ8019138.1"/>
    </source>
</evidence>
<dbReference type="InterPro" id="IPR013087">
    <property type="entry name" value="Znf_C2H2_type"/>
</dbReference>
<accession>A0A9Q0YAU6</accession>
<evidence type="ECO:0000256" key="4">
    <source>
        <dbReference type="ARBA" id="ARBA00022833"/>
    </source>
</evidence>
<keyword evidence="3 5" id="KW-0863">Zinc-finger</keyword>
<keyword evidence="4" id="KW-0862">Zinc</keyword>
<dbReference type="AlphaFoldDB" id="A0A9Q0YAU6"/>
<dbReference type="GO" id="GO:0000981">
    <property type="term" value="F:DNA-binding transcription factor activity, RNA polymerase II-specific"/>
    <property type="evidence" value="ECO:0007669"/>
    <property type="project" value="TreeGrafter"/>
</dbReference>
<feature type="domain" description="C2H2-type" evidence="7">
    <location>
        <begin position="158"/>
        <end position="201"/>
    </location>
</feature>
<keyword evidence="9" id="KW-1185">Reference proteome</keyword>
<dbReference type="FunFam" id="3.30.160.60:FF:000100">
    <property type="entry name" value="Zinc finger 45-like"/>
    <property type="match status" value="1"/>
</dbReference>
<feature type="compositionally biased region" description="Basic residues" evidence="6">
    <location>
        <begin position="171"/>
        <end position="189"/>
    </location>
</feature>
<evidence type="ECO:0000256" key="3">
    <source>
        <dbReference type="ARBA" id="ARBA00022771"/>
    </source>
</evidence>
<evidence type="ECO:0000256" key="2">
    <source>
        <dbReference type="ARBA" id="ARBA00022737"/>
    </source>
</evidence>
<dbReference type="PROSITE" id="PS50157">
    <property type="entry name" value="ZINC_FINGER_C2H2_2"/>
    <property type="match status" value="2"/>
</dbReference>
<evidence type="ECO:0000259" key="7">
    <source>
        <dbReference type="PROSITE" id="PS50157"/>
    </source>
</evidence>
<gene>
    <name evidence="8" type="ORF">HOLleu_42468</name>
</gene>
<keyword evidence="2" id="KW-0677">Repeat</keyword>
<feature type="compositionally biased region" description="Acidic residues" evidence="6">
    <location>
        <begin position="216"/>
        <end position="226"/>
    </location>
</feature>
<feature type="compositionally biased region" description="Basic and acidic residues" evidence="6">
    <location>
        <begin position="227"/>
        <end position="249"/>
    </location>
</feature>
<name>A0A9Q0YAU6_HOLLE</name>
<dbReference type="GO" id="GO:0005634">
    <property type="term" value="C:nucleus"/>
    <property type="evidence" value="ECO:0007669"/>
    <property type="project" value="TreeGrafter"/>
</dbReference>
<feature type="compositionally biased region" description="Basic and acidic residues" evidence="6">
    <location>
        <begin position="35"/>
        <end position="57"/>
    </location>
</feature>
<evidence type="ECO:0000256" key="6">
    <source>
        <dbReference type="SAM" id="MobiDB-lite"/>
    </source>
</evidence>
<dbReference type="InterPro" id="IPR036236">
    <property type="entry name" value="Znf_C2H2_sf"/>
</dbReference>
<dbReference type="EMBL" id="JAIZAY010000077">
    <property type="protein sequence ID" value="KAJ8019138.1"/>
    <property type="molecule type" value="Genomic_DNA"/>
</dbReference>
<dbReference type="SMART" id="SM00355">
    <property type="entry name" value="ZnF_C2H2"/>
    <property type="match status" value="2"/>
</dbReference>
<sequence>MDFSLKEEEQDLMYMSRKEEELMIAALEKVERLERAKKQQAAFREKWAARQQAERSAEGSLATIPAPKSNPPQSKDPSPPSEKLEAANASEVEVTSKRKHPETEPDVPNVGEEDPTPTNDVDSEVGKGILCEYGCNKAFANRKKMKLHMKAVHVDRKHSCEHCRKSFKRSTHLKRHMRAGGRCAAKRQRKEGVADHSDEQPGPSVVTADKLYDSSSESEDASTEADEATRLIVEDGVERGSGEENRGDDVLKEDPLTITEEVRREMRDMMCDIYENNWGAIRSHHRRHNRIQDVYNFRLNELDRERIRQILLGVYSDQRVQFKLNMSFGFMLRHRVNGELRYFHASHNNHSLLERPYVIGTRHDIDEVIQRFKTSDIGELVTRERENSAWVLEYVTNVSIYVNKLGDFPLVGAPPSILPEYIQKNEYILGMTRHPKTGILFKDNLCLFRCLAVHLKSGDRANSEETPKALFARYQTSIREGTG</sequence>
<dbReference type="PANTHER" id="PTHR24409:SF295">
    <property type="entry name" value="AZ2-RELATED"/>
    <property type="match status" value="1"/>
</dbReference>
<dbReference type="Pfam" id="PF00096">
    <property type="entry name" value="zf-C2H2"/>
    <property type="match status" value="1"/>
</dbReference>
<proteinExistence type="predicted"/>
<dbReference type="GO" id="GO:0008270">
    <property type="term" value="F:zinc ion binding"/>
    <property type="evidence" value="ECO:0007669"/>
    <property type="project" value="UniProtKB-KW"/>
</dbReference>
<dbReference type="GO" id="GO:0000977">
    <property type="term" value="F:RNA polymerase II transcription regulatory region sequence-specific DNA binding"/>
    <property type="evidence" value="ECO:0007669"/>
    <property type="project" value="TreeGrafter"/>
</dbReference>
<evidence type="ECO:0000313" key="9">
    <source>
        <dbReference type="Proteomes" id="UP001152320"/>
    </source>
</evidence>
<dbReference type="PROSITE" id="PS00028">
    <property type="entry name" value="ZINC_FINGER_C2H2_1"/>
    <property type="match status" value="1"/>
</dbReference>
<reference evidence="8" key="1">
    <citation type="submission" date="2021-10" db="EMBL/GenBank/DDBJ databases">
        <title>Tropical sea cucumber genome reveals ecological adaptation and Cuvierian tubules defense mechanism.</title>
        <authorList>
            <person name="Chen T."/>
        </authorList>
    </citation>
    <scope>NUCLEOTIDE SEQUENCE</scope>
    <source>
        <strain evidence="8">Nanhai2018</strain>
        <tissue evidence="8">Muscle</tissue>
    </source>
</reference>
<evidence type="ECO:0000256" key="5">
    <source>
        <dbReference type="PROSITE-ProRule" id="PRU00042"/>
    </source>
</evidence>
<dbReference type="SUPFAM" id="SSF57667">
    <property type="entry name" value="beta-beta-alpha zinc fingers"/>
    <property type="match status" value="1"/>
</dbReference>
<keyword evidence="1" id="KW-0479">Metal-binding</keyword>
<feature type="domain" description="C2H2-type" evidence="7">
    <location>
        <begin position="129"/>
        <end position="158"/>
    </location>
</feature>